<feature type="compositionally biased region" description="Basic and acidic residues" evidence="3">
    <location>
        <begin position="1"/>
        <end position="13"/>
    </location>
</feature>
<keyword evidence="2" id="KW-0539">Nucleus</keyword>
<gene>
    <name evidence="5" type="ORF">CTI12_AA245430</name>
</gene>
<dbReference type="InterPro" id="IPR024598">
    <property type="entry name" value="SF3a60/Prp9_C"/>
</dbReference>
<evidence type="ECO:0000313" key="5">
    <source>
        <dbReference type="EMBL" id="PWA72807.1"/>
    </source>
</evidence>
<proteinExistence type="predicted"/>
<evidence type="ECO:0000313" key="6">
    <source>
        <dbReference type="Proteomes" id="UP000245207"/>
    </source>
</evidence>
<protein>
    <recommendedName>
        <fullName evidence="4">Splicing factor SF3a60 /Prp9 subunit C-terminal domain-containing protein</fullName>
    </recommendedName>
</protein>
<feature type="domain" description="Splicing factor SF3a60 /Prp9 subunit C-terminal" evidence="4">
    <location>
        <begin position="49"/>
        <end position="168"/>
    </location>
</feature>
<comment type="caution">
    <text evidence="5">The sequence shown here is derived from an EMBL/GenBank/DDBJ whole genome shotgun (WGS) entry which is preliminary data.</text>
</comment>
<dbReference type="EMBL" id="PKPP01002839">
    <property type="protein sequence ID" value="PWA72807.1"/>
    <property type="molecule type" value="Genomic_DNA"/>
</dbReference>
<dbReference type="GO" id="GO:0005681">
    <property type="term" value="C:spliceosomal complex"/>
    <property type="evidence" value="ECO:0007669"/>
    <property type="project" value="InterPro"/>
</dbReference>
<organism evidence="5 6">
    <name type="scientific">Artemisia annua</name>
    <name type="common">Sweet wormwood</name>
    <dbReference type="NCBI Taxonomy" id="35608"/>
    <lineage>
        <taxon>Eukaryota</taxon>
        <taxon>Viridiplantae</taxon>
        <taxon>Streptophyta</taxon>
        <taxon>Embryophyta</taxon>
        <taxon>Tracheophyta</taxon>
        <taxon>Spermatophyta</taxon>
        <taxon>Magnoliopsida</taxon>
        <taxon>eudicotyledons</taxon>
        <taxon>Gunneridae</taxon>
        <taxon>Pentapetalae</taxon>
        <taxon>asterids</taxon>
        <taxon>campanulids</taxon>
        <taxon>Asterales</taxon>
        <taxon>Asteraceae</taxon>
        <taxon>Asteroideae</taxon>
        <taxon>Anthemideae</taxon>
        <taxon>Artemisiinae</taxon>
        <taxon>Artemisia</taxon>
    </lineage>
</organism>
<accession>A0A2U1NH08</accession>
<dbReference type="AlphaFoldDB" id="A0A2U1NH08"/>
<evidence type="ECO:0000256" key="1">
    <source>
        <dbReference type="ARBA" id="ARBA00004123"/>
    </source>
</evidence>
<feature type="region of interest" description="Disordered" evidence="3">
    <location>
        <begin position="1"/>
        <end position="38"/>
    </location>
</feature>
<evidence type="ECO:0000256" key="2">
    <source>
        <dbReference type="ARBA" id="ARBA00023242"/>
    </source>
</evidence>
<dbReference type="OrthoDB" id="1693525at2759"/>
<keyword evidence="6" id="KW-1185">Reference proteome</keyword>
<evidence type="ECO:0000256" key="3">
    <source>
        <dbReference type="SAM" id="MobiDB-lite"/>
    </source>
</evidence>
<evidence type="ECO:0000259" key="4">
    <source>
        <dbReference type="Pfam" id="PF11931"/>
    </source>
</evidence>
<comment type="subcellular location">
    <subcellularLocation>
        <location evidence="1">Nucleus</location>
    </subcellularLocation>
</comment>
<dbReference type="Pfam" id="PF11931">
    <property type="entry name" value="SF3a60_Prp9_C"/>
    <property type="match status" value="1"/>
</dbReference>
<reference evidence="5 6" key="1">
    <citation type="journal article" date="2018" name="Mol. Plant">
        <title>The genome of Artemisia annua provides insight into the evolution of Asteraceae family and artemisinin biosynthesis.</title>
        <authorList>
            <person name="Shen Q."/>
            <person name="Zhang L."/>
            <person name="Liao Z."/>
            <person name="Wang S."/>
            <person name="Yan T."/>
            <person name="Shi P."/>
            <person name="Liu M."/>
            <person name="Fu X."/>
            <person name="Pan Q."/>
            <person name="Wang Y."/>
            <person name="Lv Z."/>
            <person name="Lu X."/>
            <person name="Zhang F."/>
            <person name="Jiang W."/>
            <person name="Ma Y."/>
            <person name="Chen M."/>
            <person name="Hao X."/>
            <person name="Li L."/>
            <person name="Tang Y."/>
            <person name="Lv G."/>
            <person name="Zhou Y."/>
            <person name="Sun X."/>
            <person name="Brodelius P.E."/>
            <person name="Rose J.K.C."/>
            <person name="Tang K."/>
        </authorList>
    </citation>
    <scope>NUCLEOTIDE SEQUENCE [LARGE SCALE GENOMIC DNA]</scope>
    <source>
        <strain evidence="6">cv. Huhao1</strain>
        <tissue evidence="5">Leaf</tissue>
    </source>
</reference>
<dbReference type="GO" id="GO:0003723">
    <property type="term" value="F:RNA binding"/>
    <property type="evidence" value="ECO:0007669"/>
    <property type="project" value="InterPro"/>
</dbReference>
<dbReference type="InterPro" id="IPR051421">
    <property type="entry name" value="RNA_Proc_DNA_Dmg_Regulator"/>
</dbReference>
<sequence>MYYTTKEKAEKKQGLIYEEMEVDREDDHEDEPDIASEDENQKIYNPLKFPIVWDGKPIQHWLYKLHGLGHEFKCEICGNYTYRGRRSYVEHHFMESRYQYGMRRLGIPNTKDFNEITSIVEARQLWEKIKEKQGMKKWRPEVEEEYEDQEGNIYNKKTYTDLKCQCLI</sequence>
<feature type="compositionally biased region" description="Acidic residues" evidence="3">
    <location>
        <begin position="18"/>
        <end position="38"/>
    </location>
</feature>
<name>A0A2U1NH08_ARTAN</name>
<dbReference type="PANTHER" id="PTHR12786">
    <property type="entry name" value="SPLICING FACTOR SF3A-RELATED"/>
    <property type="match status" value="1"/>
</dbReference>
<dbReference type="GO" id="GO:0000398">
    <property type="term" value="P:mRNA splicing, via spliceosome"/>
    <property type="evidence" value="ECO:0007669"/>
    <property type="project" value="InterPro"/>
</dbReference>
<dbReference type="PANTHER" id="PTHR12786:SF2">
    <property type="entry name" value="SPLICING FACTOR 3A SUBUNIT 3"/>
    <property type="match status" value="1"/>
</dbReference>
<dbReference type="STRING" id="35608.A0A2U1NH08"/>
<dbReference type="Proteomes" id="UP000245207">
    <property type="component" value="Unassembled WGS sequence"/>
</dbReference>